<feature type="region of interest" description="Disordered" evidence="1">
    <location>
        <begin position="281"/>
        <end position="313"/>
    </location>
</feature>
<protein>
    <recommendedName>
        <fullName evidence="2">DUF4130 domain-containing protein</fullName>
    </recommendedName>
</protein>
<gene>
    <name evidence="3" type="ORF">GCM10009038_24650</name>
</gene>
<dbReference type="NCBIfam" id="TIGR03915">
    <property type="entry name" value="SAM_7_link_chp"/>
    <property type="match status" value="1"/>
</dbReference>
<accession>A0ABQ3E751</accession>
<proteinExistence type="predicted"/>
<dbReference type="Pfam" id="PF13566">
    <property type="entry name" value="DUF4130"/>
    <property type="match status" value="1"/>
</dbReference>
<evidence type="ECO:0000313" key="3">
    <source>
        <dbReference type="EMBL" id="GHB24637.1"/>
    </source>
</evidence>
<comment type="caution">
    <text evidence="3">The sequence shown here is derived from an EMBL/GenBank/DDBJ whole genome shotgun (WGS) entry which is preliminary data.</text>
</comment>
<dbReference type="RefSeq" id="WP_229809087.1">
    <property type="nucleotide sequence ID" value="NZ_BMZI01000005.1"/>
</dbReference>
<reference evidence="4" key="1">
    <citation type="journal article" date="2019" name="Int. J. Syst. Evol. Microbiol.">
        <title>The Global Catalogue of Microorganisms (GCM) 10K type strain sequencing project: providing services to taxonomists for standard genome sequencing and annotation.</title>
        <authorList>
            <consortium name="The Broad Institute Genomics Platform"/>
            <consortium name="The Broad Institute Genome Sequencing Center for Infectious Disease"/>
            <person name="Wu L."/>
            <person name="Ma J."/>
        </authorList>
    </citation>
    <scope>NUCLEOTIDE SEQUENCE [LARGE SCALE GENOMIC DNA]</scope>
    <source>
        <strain evidence="4">KCTC 32998</strain>
    </source>
</reference>
<name>A0ABQ3E751_9GAMM</name>
<dbReference type="Proteomes" id="UP000646745">
    <property type="component" value="Unassembled WGS sequence"/>
</dbReference>
<organism evidence="3 4">
    <name type="scientific">Salinicola rhizosphaerae</name>
    <dbReference type="NCBI Taxonomy" id="1443141"/>
    <lineage>
        <taxon>Bacteria</taxon>
        <taxon>Pseudomonadati</taxon>
        <taxon>Pseudomonadota</taxon>
        <taxon>Gammaproteobacteria</taxon>
        <taxon>Oceanospirillales</taxon>
        <taxon>Halomonadaceae</taxon>
        <taxon>Salinicola</taxon>
    </lineage>
</organism>
<feature type="domain" description="DUF4130" evidence="2">
    <location>
        <begin position="92"/>
        <end position="263"/>
    </location>
</feature>
<dbReference type="InterPro" id="IPR023875">
    <property type="entry name" value="DNA_repair_put"/>
</dbReference>
<dbReference type="InterPro" id="IPR025404">
    <property type="entry name" value="DUF4130"/>
</dbReference>
<evidence type="ECO:0000313" key="4">
    <source>
        <dbReference type="Proteomes" id="UP000646745"/>
    </source>
</evidence>
<evidence type="ECO:0000259" key="2">
    <source>
        <dbReference type="Pfam" id="PF13566"/>
    </source>
</evidence>
<sequence>MSESSQQMHVVHAADFTTWRDQARQLLQARIPPSRVTWQDGTNAHEDLFAAPAAGGRRLATGHPGARLILTRDQLLLLERAARYRPRHGEQGRWSLIYTIVWRLAQSDPAAAHPADEDGRVLHQRWHAVKREAHHMHAFLRFHRAAPASGGPSNDSTTERYLAWFEPAHDVLDLGAEHFADRLGGAHFRIATPDGGVDWNGRAFDYRFPCPAGWRREAREAAAADDDHELWRTYFASTFNPARLNHKVMTQHMPQRFWRHLSEGDLIPALEARARFGGQGLAQDASVGRRQGKSLNPKVRYDSPTTPNHKKKR</sequence>
<evidence type="ECO:0000256" key="1">
    <source>
        <dbReference type="SAM" id="MobiDB-lite"/>
    </source>
</evidence>
<keyword evidence="4" id="KW-1185">Reference proteome</keyword>
<dbReference type="EMBL" id="BMZI01000005">
    <property type="protein sequence ID" value="GHB24637.1"/>
    <property type="molecule type" value="Genomic_DNA"/>
</dbReference>